<proteinExistence type="predicted"/>
<organism evidence="2 3">
    <name type="scientific">Dendrothele bispora (strain CBS 962.96)</name>
    <dbReference type="NCBI Taxonomy" id="1314807"/>
    <lineage>
        <taxon>Eukaryota</taxon>
        <taxon>Fungi</taxon>
        <taxon>Dikarya</taxon>
        <taxon>Basidiomycota</taxon>
        <taxon>Agaricomycotina</taxon>
        <taxon>Agaricomycetes</taxon>
        <taxon>Agaricomycetidae</taxon>
        <taxon>Agaricales</taxon>
        <taxon>Agaricales incertae sedis</taxon>
        <taxon>Dendrothele</taxon>
    </lineage>
</organism>
<reference evidence="2 3" key="1">
    <citation type="journal article" date="2019" name="Nat. Ecol. Evol.">
        <title>Megaphylogeny resolves global patterns of mushroom evolution.</title>
        <authorList>
            <person name="Varga T."/>
            <person name="Krizsan K."/>
            <person name="Foldi C."/>
            <person name="Dima B."/>
            <person name="Sanchez-Garcia M."/>
            <person name="Sanchez-Ramirez S."/>
            <person name="Szollosi G.J."/>
            <person name="Szarkandi J.G."/>
            <person name="Papp V."/>
            <person name="Albert L."/>
            <person name="Andreopoulos W."/>
            <person name="Angelini C."/>
            <person name="Antonin V."/>
            <person name="Barry K.W."/>
            <person name="Bougher N.L."/>
            <person name="Buchanan P."/>
            <person name="Buyck B."/>
            <person name="Bense V."/>
            <person name="Catcheside P."/>
            <person name="Chovatia M."/>
            <person name="Cooper J."/>
            <person name="Damon W."/>
            <person name="Desjardin D."/>
            <person name="Finy P."/>
            <person name="Geml J."/>
            <person name="Haridas S."/>
            <person name="Hughes K."/>
            <person name="Justo A."/>
            <person name="Karasinski D."/>
            <person name="Kautmanova I."/>
            <person name="Kiss B."/>
            <person name="Kocsube S."/>
            <person name="Kotiranta H."/>
            <person name="LaButti K.M."/>
            <person name="Lechner B.E."/>
            <person name="Liimatainen K."/>
            <person name="Lipzen A."/>
            <person name="Lukacs Z."/>
            <person name="Mihaltcheva S."/>
            <person name="Morgado L.N."/>
            <person name="Niskanen T."/>
            <person name="Noordeloos M.E."/>
            <person name="Ohm R.A."/>
            <person name="Ortiz-Santana B."/>
            <person name="Ovrebo C."/>
            <person name="Racz N."/>
            <person name="Riley R."/>
            <person name="Savchenko A."/>
            <person name="Shiryaev A."/>
            <person name="Soop K."/>
            <person name="Spirin V."/>
            <person name="Szebenyi C."/>
            <person name="Tomsovsky M."/>
            <person name="Tulloss R.E."/>
            <person name="Uehling J."/>
            <person name="Grigoriev I.V."/>
            <person name="Vagvolgyi C."/>
            <person name="Papp T."/>
            <person name="Martin F.M."/>
            <person name="Miettinen O."/>
            <person name="Hibbett D.S."/>
            <person name="Nagy L.G."/>
        </authorList>
    </citation>
    <scope>NUCLEOTIDE SEQUENCE [LARGE SCALE GENOMIC DNA]</scope>
    <source>
        <strain evidence="2 3">CBS 962.96</strain>
    </source>
</reference>
<keyword evidence="3" id="KW-1185">Reference proteome</keyword>
<evidence type="ECO:0008006" key="4">
    <source>
        <dbReference type="Google" id="ProtNLM"/>
    </source>
</evidence>
<feature type="compositionally biased region" description="Basic and acidic residues" evidence="1">
    <location>
        <begin position="87"/>
        <end position="115"/>
    </location>
</feature>
<dbReference type="Proteomes" id="UP000297245">
    <property type="component" value="Unassembled WGS sequence"/>
</dbReference>
<protein>
    <recommendedName>
        <fullName evidence="4">UBZ4-type domain-containing protein</fullName>
    </recommendedName>
</protein>
<accession>A0A4S8MPR3</accession>
<feature type="region of interest" description="Disordered" evidence="1">
    <location>
        <begin position="1"/>
        <end position="149"/>
    </location>
</feature>
<dbReference type="Gene3D" id="3.30.160.60">
    <property type="entry name" value="Classic Zinc Finger"/>
    <property type="match status" value="1"/>
</dbReference>
<evidence type="ECO:0000313" key="2">
    <source>
        <dbReference type="EMBL" id="THV05010.1"/>
    </source>
</evidence>
<dbReference type="OrthoDB" id="1747274at2759"/>
<gene>
    <name evidence="2" type="ORF">K435DRAFT_133901</name>
</gene>
<feature type="compositionally biased region" description="Acidic residues" evidence="1">
    <location>
        <begin position="1"/>
        <end position="14"/>
    </location>
</feature>
<evidence type="ECO:0000313" key="3">
    <source>
        <dbReference type="Proteomes" id="UP000297245"/>
    </source>
</evidence>
<dbReference type="EMBL" id="ML179051">
    <property type="protein sequence ID" value="THV05010.1"/>
    <property type="molecule type" value="Genomic_DNA"/>
</dbReference>
<evidence type="ECO:0000256" key="1">
    <source>
        <dbReference type="SAM" id="MobiDB-lite"/>
    </source>
</evidence>
<sequence length="149" mass="16536">MTETDEWEKEEYIDLTENGTKPIATETRIRPRPPVSAPAPSTSKTRISTSEKPRSAIGMSSSQKREESKVEEESEGQECPICGTKLTETDKDKVNAHIDDCLSRSAIREAQREDTGVGQGSPSKKGGWEWFLEGQRTAGSSKKGKKKRH</sequence>
<name>A0A4S8MPR3_DENBC</name>
<dbReference type="AlphaFoldDB" id="A0A4S8MPR3"/>